<dbReference type="PROSITE" id="PS00107">
    <property type="entry name" value="PROTEIN_KINASE_ATP"/>
    <property type="match status" value="1"/>
</dbReference>
<dbReference type="InterPro" id="IPR025110">
    <property type="entry name" value="AMP-bd_C"/>
</dbReference>
<dbReference type="PANTHER" id="PTHR24096:SF149">
    <property type="entry name" value="AMP-BINDING DOMAIN-CONTAINING PROTEIN-RELATED"/>
    <property type="match status" value="1"/>
</dbReference>
<keyword evidence="2" id="KW-0436">Ligase</keyword>
<dbReference type="InterPro" id="IPR000719">
    <property type="entry name" value="Prot_kinase_dom"/>
</dbReference>
<reference evidence="5" key="1">
    <citation type="submission" date="2021-06" db="EMBL/GenBank/DDBJ databases">
        <authorList>
            <person name="Kallberg Y."/>
            <person name="Tangrot J."/>
            <person name="Rosling A."/>
        </authorList>
    </citation>
    <scope>NUCLEOTIDE SEQUENCE</scope>
    <source>
        <strain evidence="5">IN212</strain>
    </source>
</reference>
<organism evidence="5 6">
    <name type="scientific">Racocetra fulgida</name>
    <dbReference type="NCBI Taxonomy" id="60492"/>
    <lineage>
        <taxon>Eukaryota</taxon>
        <taxon>Fungi</taxon>
        <taxon>Fungi incertae sedis</taxon>
        <taxon>Mucoromycota</taxon>
        <taxon>Glomeromycotina</taxon>
        <taxon>Glomeromycetes</taxon>
        <taxon>Diversisporales</taxon>
        <taxon>Gigasporaceae</taxon>
        <taxon>Racocetra</taxon>
    </lineage>
</organism>
<dbReference type="OrthoDB" id="1898221at2759"/>
<evidence type="ECO:0000256" key="1">
    <source>
        <dbReference type="ARBA" id="ARBA00006432"/>
    </source>
</evidence>
<dbReference type="GO" id="GO:0004672">
    <property type="term" value="F:protein kinase activity"/>
    <property type="evidence" value="ECO:0007669"/>
    <property type="project" value="InterPro"/>
</dbReference>
<dbReference type="InterPro" id="IPR045851">
    <property type="entry name" value="AMP-bd_C_sf"/>
</dbReference>
<feature type="binding site" evidence="3">
    <location>
        <position position="535"/>
    </location>
    <ligand>
        <name>ATP</name>
        <dbReference type="ChEBI" id="CHEBI:30616"/>
    </ligand>
</feature>
<dbReference type="PANTHER" id="PTHR24096">
    <property type="entry name" value="LONG-CHAIN-FATTY-ACID--COA LIGASE"/>
    <property type="match status" value="1"/>
</dbReference>
<evidence type="ECO:0000313" key="6">
    <source>
        <dbReference type="Proteomes" id="UP000789396"/>
    </source>
</evidence>
<dbReference type="Gene3D" id="3.40.50.12780">
    <property type="entry name" value="N-terminal domain of ligase-like"/>
    <property type="match status" value="2"/>
</dbReference>
<dbReference type="InterPro" id="IPR000873">
    <property type="entry name" value="AMP-dep_synth/lig_dom"/>
</dbReference>
<proteinExistence type="inferred from homology"/>
<dbReference type="AlphaFoldDB" id="A0A9N9ACP9"/>
<dbReference type="SUPFAM" id="SSF56112">
    <property type="entry name" value="Protein kinase-like (PK-like)"/>
    <property type="match status" value="1"/>
</dbReference>
<protein>
    <submittedName>
        <fullName evidence="5">15313_t:CDS:1</fullName>
    </submittedName>
</protein>
<dbReference type="SUPFAM" id="SSF56801">
    <property type="entry name" value="Acetyl-CoA synthetase-like"/>
    <property type="match status" value="1"/>
</dbReference>
<dbReference type="InterPro" id="IPR011009">
    <property type="entry name" value="Kinase-like_dom_sf"/>
</dbReference>
<evidence type="ECO:0000256" key="3">
    <source>
        <dbReference type="PROSITE-ProRule" id="PRU10141"/>
    </source>
</evidence>
<dbReference type="Pfam" id="PF13193">
    <property type="entry name" value="AMP-binding_C"/>
    <property type="match status" value="1"/>
</dbReference>
<dbReference type="InterPro" id="IPR017441">
    <property type="entry name" value="Protein_kinase_ATP_BS"/>
</dbReference>
<dbReference type="InterPro" id="IPR042099">
    <property type="entry name" value="ANL_N_sf"/>
</dbReference>
<keyword evidence="3" id="KW-0067">ATP-binding</keyword>
<comment type="similarity">
    <text evidence="1">Belongs to the ATP-dependent AMP-binding enzyme family.</text>
</comment>
<keyword evidence="6" id="KW-1185">Reference proteome</keyword>
<dbReference type="Gene3D" id="3.30.300.30">
    <property type="match status" value="1"/>
</dbReference>
<keyword evidence="3" id="KW-0547">Nucleotide-binding</keyword>
<name>A0A9N9ACP9_9GLOM</name>
<dbReference type="Gene3D" id="3.40.50.980">
    <property type="match status" value="1"/>
</dbReference>
<dbReference type="PROSITE" id="PS50011">
    <property type="entry name" value="PROTEIN_KINASE_DOM"/>
    <property type="match status" value="1"/>
</dbReference>
<dbReference type="GO" id="GO:0016405">
    <property type="term" value="F:CoA-ligase activity"/>
    <property type="evidence" value="ECO:0007669"/>
    <property type="project" value="TreeGrafter"/>
</dbReference>
<gene>
    <name evidence="5" type="ORF">RFULGI_LOCUS3669</name>
</gene>
<dbReference type="GO" id="GO:0005524">
    <property type="term" value="F:ATP binding"/>
    <property type="evidence" value="ECO:0007669"/>
    <property type="project" value="UniProtKB-UniRule"/>
</dbReference>
<comment type="caution">
    <text evidence="5">The sequence shown here is derived from an EMBL/GenBank/DDBJ whole genome shotgun (WGS) entry which is preliminary data.</text>
</comment>
<dbReference type="Proteomes" id="UP000789396">
    <property type="component" value="Unassembled WGS sequence"/>
</dbReference>
<sequence>MVDYHTVVFGAIAAVDELASRLTDSGASTIFAHPEYYDVVFKAAEKANIPKTKIFFFGEKEFNRLQNYRSLIGDHEIVPVSYTSEEARTTTAILCYSSGTVGEQKGVEITHTNIVANAAQLMAVDDFGKDDIFMGGLGGTTVVIPKLDTDIKKLCDCIQNYKISYAHVIPQTILKFATNPIVKNYISSLRMICSGASPLSKESNEKFSEILKIPIKQLYGPNEGEICIRGPNVMKVILDISFDEYGFFHTGDIARIDNNVELEEILLTHPAVADVAVIGHYSEQNLTEHPTAYIVKKPDHKKTLELKSEIQKYINDKVAPHKKLRGGVYFINQIPKTPSGKILRRILRKRLEKGPDLKNEHEVMRKDTNNIQIFVLISINRSSNKPNSWSDADFIEGKRFILDNKSISSGTSASAYVETERLPALFEKKNDAIDSKSDPQEVYVHEIRSDFQQDHLIALNTCWVAEHPNRTEVFLITDNFKELNKYMEYLMSSVGLETQTSEVPANLTIEEKLGRGGFGTVYRAKSRSLGDVAIKEIDLETDEMAQNVFRNE</sequence>
<feature type="domain" description="Protein kinase" evidence="4">
    <location>
        <begin position="507"/>
        <end position="552"/>
    </location>
</feature>
<dbReference type="EMBL" id="CAJVPZ010003303">
    <property type="protein sequence ID" value="CAG8528195.1"/>
    <property type="molecule type" value="Genomic_DNA"/>
</dbReference>
<dbReference type="Pfam" id="PF00501">
    <property type="entry name" value="AMP-binding"/>
    <property type="match status" value="1"/>
</dbReference>
<accession>A0A9N9ACP9</accession>
<feature type="non-terminal residue" evidence="5">
    <location>
        <position position="552"/>
    </location>
</feature>
<evidence type="ECO:0000256" key="2">
    <source>
        <dbReference type="ARBA" id="ARBA00022598"/>
    </source>
</evidence>
<dbReference type="Gene3D" id="3.30.200.20">
    <property type="entry name" value="Phosphorylase Kinase, domain 1"/>
    <property type="match status" value="1"/>
</dbReference>
<evidence type="ECO:0000313" key="5">
    <source>
        <dbReference type="EMBL" id="CAG8528195.1"/>
    </source>
</evidence>
<evidence type="ECO:0000259" key="4">
    <source>
        <dbReference type="PROSITE" id="PS50011"/>
    </source>
</evidence>